<sequence>MTNQSSSKRKSKKEVHALSNSKDAKTPKKRSRQIYDYSRLLLKSCSSNFQIYITQNVYSDCGMFVVVFTEFFSDEVNIHLMISELIIFAQDMRHYYGSTISTRSRWDMLAITMIHQS</sequence>
<protein>
    <submittedName>
        <fullName evidence="2">Uncharacterized protein</fullName>
    </submittedName>
</protein>
<keyword evidence="3" id="KW-1185">Reference proteome</keyword>
<evidence type="ECO:0000313" key="3">
    <source>
        <dbReference type="Proteomes" id="UP000824120"/>
    </source>
</evidence>
<evidence type="ECO:0000313" key="2">
    <source>
        <dbReference type="EMBL" id="KAG5569437.1"/>
    </source>
</evidence>
<feature type="region of interest" description="Disordered" evidence="1">
    <location>
        <begin position="1"/>
        <end position="31"/>
    </location>
</feature>
<gene>
    <name evidence="2" type="ORF">H5410_059203</name>
</gene>
<comment type="caution">
    <text evidence="2">The sequence shown here is derived from an EMBL/GenBank/DDBJ whole genome shotgun (WGS) entry which is preliminary data.</text>
</comment>
<accession>A0A9J5W1S4</accession>
<proteinExistence type="predicted"/>
<dbReference type="EMBL" id="JACXVP010000012">
    <property type="protein sequence ID" value="KAG5569437.1"/>
    <property type="molecule type" value="Genomic_DNA"/>
</dbReference>
<dbReference type="Proteomes" id="UP000824120">
    <property type="component" value="Chromosome 12"/>
</dbReference>
<organism evidence="2 3">
    <name type="scientific">Solanum commersonii</name>
    <name type="common">Commerson's wild potato</name>
    <name type="synonym">Commerson's nightshade</name>
    <dbReference type="NCBI Taxonomy" id="4109"/>
    <lineage>
        <taxon>Eukaryota</taxon>
        <taxon>Viridiplantae</taxon>
        <taxon>Streptophyta</taxon>
        <taxon>Embryophyta</taxon>
        <taxon>Tracheophyta</taxon>
        <taxon>Spermatophyta</taxon>
        <taxon>Magnoliopsida</taxon>
        <taxon>eudicotyledons</taxon>
        <taxon>Gunneridae</taxon>
        <taxon>Pentapetalae</taxon>
        <taxon>asterids</taxon>
        <taxon>lamiids</taxon>
        <taxon>Solanales</taxon>
        <taxon>Solanaceae</taxon>
        <taxon>Solanoideae</taxon>
        <taxon>Solaneae</taxon>
        <taxon>Solanum</taxon>
    </lineage>
</organism>
<evidence type="ECO:0000256" key="1">
    <source>
        <dbReference type="SAM" id="MobiDB-lite"/>
    </source>
</evidence>
<name>A0A9J5W1S4_SOLCO</name>
<reference evidence="2 3" key="1">
    <citation type="submission" date="2020-09" db="EMBL/GenBank/DDBJ databases">
        <title>De no assembly of potato wild relative species, Solanum commersonii.</title>
        <authorList>
            <person name="Cho K."/>
        </authorList>
    </citation>
    <scope>NUCLEOTIDE SEQUENCE [LARGE SCALE GENOMIC DNA]</scope>
    <source>
        <strain evidence="2">LZ3.2</strain>
        <tissue evidence="2">Leaf</tissue>
    </source>
</reference>
<dbReference type="AlphaFoldDB" id="A0A9J5W1S4"/>